<evidence type="ECO:0000259" key="18">
    <source>
        <dbReference type="PROSITE" id="PS50110"/>
    </source>
</evidence>
<dbReference type="SMART" id="SM00388">
    <property type="entry name" value="HisKA"/>
    <property type="match status" value="1"/>
</dbReference>
<keyword evidence="7 16" id="KW-0812">Transmembrane</keyword>
<dbReference type="CDD" id="cd00088">
    <property type="entry name" value="HPT"/>
    <property type="match status" value="1"/>
</dbReference>
<dbReference type="Gene3D" id="1.10.287.130">
    <property type="match status" value="1"/>
</dbReference>
<comment type="PTM">
    <text evidence="14">Activation requires a sequential transfer of a phosphate group from a His in the primary transmitter domain, to an Asp in the receiver domain and to a His in the secondary transmitter domain.</text>
</comment>
<reference evidence="20 21" key="1">
    <citation type="submission" date="2014-01" db="EMBL/GenBank/DDBJ databases">
        <authorList>
            <person name="Zuccon D."/>
        </authorList>
    </citation>
    <scope>NUCLEOTIDE SEQUENCE [LARGE SCALE GENOMIC DNA]</scope>
    <source>
        <strain evidence="20 21">Y31</strain>
    </source>
</reference>
<evidence type="ECO:0000256" key="4">
    <source>
        <dbReference type="ARBA" id="ARBA00022519"/>
    </source>
</evidence>
<keyword evidence="8 13" id="KW-0418">Kinase</keyword>
<evidence type="ECO:0000256" key="15">
    <source>
        <dbReference type="PROSITE-ProRule" id="PRU00169"/>
    </source>
</evidence>
<evidence type="ECO:0000259" key="19">
    <source>
        <dbReference type="PROSITE" id="PS50112"/>
    </source>
</evidence>
<organism evidence="20 21">
    <name type="scientific">Bibersteinia trehalosi Y31</name>
    <dbReference type="NCBI Taxonomy" id="1261658"/>
    <lineage>
        <taxon>Bacteria</taxon>
        <taxon>Pseudomonadati</taxon>
        <taxon>Pseudomonadota</taxon>
        <taxon>Gammaproteobacteria</taxon>
        <taxon>Pasteurellales</taxon>
        <taxon>Pasteurellaceae</taxon>
        <taxon>Bibersteinia</taxon>
    </lineage>
</organism>
<dbReference type="SMART" id="SM00091">
    <property type="entry name" value="PAS"/>
    <property type="match status" value="1"/>
</dbReference>
<comment type="subcellular location">
    <subcellularLocation>
        <location evidence="2 13">Cell inner membrane</location>
        <topology evidence="2 13">Multi-pass membrane protein</topology>
    </subcellularLocation>
</comment>
<dbReference type="InterPro" id="IPR036097">
    <property type="entry name" value="HisK_dim/P_sf"/>
</dbReference>
<feature type="modified residue" description="Phosphohistidine" evidence="14">
    <location>
        <position position="683"/>
    </location>
</feature>
<dbReference type="Pfam" id="PF08448">
    <property type="entry name" value="PAS_4"/>
    <property type="match status" value="1"/>
</dbReference>
<dbReference type="GO" id="GO:0005524">
    <property type="term" value="F:ATP binding"/>
    <property type="evidence" value="ECO:0007669"/>
    <property type="project" value="UniProtKB-UniRule"/>
</dbReference>
<dbReference type="CDD" id="cd16922">
    <property type="entry name" value="HATPase_EvgS-ArcB-TorS-like"/>
    <property type="match status" value="1"/>
</dbReference>
<keyword evidence="6 13" id="KW-0808">Transferase</keyword>
<dbReference type="InterPro" id="IPR027460">
    <property type="entry name" value="ArcB_TM_sf"/>
</dbReference>
<dbReference type="CDD" id="cd00082">
    <property type="entry name" value="HisKA"/>
    <property type="match status" value="1"/>
</dbReference>
<dbReference type="InterPro" id="IPR011006">
    <property type="entry name" value="CheY-like_superfamily"/>
</dbReference>
<dbReference type="NCBIfam" id="TIGR00229">
    <property type="entry name" value="sensory_box"/>
    <property type="match status" value="1"/>
</dbReference>
<evidence type="ECO:0000256" key="8">
    <source>
        <dbReference type="ARBA" id="ARBA00022777"/>
    </source>
</evidence>
<gene>
    <name evidence="20" type="ORF">F480_10565</name>
</gene>
<dbReference type="Pfam" id="PF01627">
    <property type="entry name" value="Hpt"/>
    <property type="match status" value="1"/>
</dbReference>
<evidence type="ECO:0000256" key="3">
    <source>
        <dbReference type="ARBA" id="ARBA00022475"/>
    </source>
</evidence>
<dbReference type="InterPro" id="IPR003594">
    <property type="entry name" value="HATPase_dom"/>
</dbReference>
<evidence type="ECO:0000256" key="1">
    <source>
        <dbReference type="ARBA" id="ARBA00000085"/>
    </source>
</evidence>
<evidence type="ECO:0000256" key="5">
    <source>
        <dbReference type="ARBA" id="ARBA00022553"/>
    </source>
</evidence>
<dbReference type="Gene3D" id="1.10.287.970">
    <property type="entry name" value="His Kinase A (phosphoacceptor) domain"/>
    <property type="match status" value="1"/>
</dbReference>
<dbReference type="Gene3D" id="3.40.50.2300">
    <property type="match status" value="1"/>
</dbReference>
<keyword evidence="12 13" id="KW-0472">Membrane</keyword>
<keyword evidence="3 13" id="KW-1003">Cell membrane</keyword>
<dbReference type="PROSITE" id="PS50112">
    <property type="entry name" value="PAS"/>
    <property type="match status" value="1"/>
</dbReference>
<dbReference type="CDD" id="cd17546">
    <property type="entry name" value="REC_hyHK_CKI1_RcsC-like"/>
    <property type="match status" value="1"/>
</dbReference>
<dbReference type="SUPFAM" id="SSF55785">
    <property type="entry name" value="PYP-like sensor domain (PAS domain)"/>
    <property type="match status" value="1"/>
</dbReference>
<comment type="catalytic activity">
    <reaction evidence="1 13">
        <text>ATP + protein L-histidine = ADP + protein N-phospho-L-histidine.</text>
        <dbReference type="EC" id="2.7.13.3"/>
    </reaction>
</comment>
<evidence type="ECO:0000256" key="16">
    <source>
        <dbReference type="SAM" id="Phobius"/>
    </source>
</evidence>
<dbReference type="SUPFAM" id="SSF52172">
    <property type="entry name" value="CheY-like"/>
    <property type="match status" value="1"/>
</dbReference>
<dbReference type="PRINTS" id="PR00344">
    <property type="entry name" value="BCTRLSENSOR"/>
</dbReference>
<evidence type="ECO:0000256" key="14">
    <source>
        <dbReference type="PIRSR" id="PIRSR003182-50"/>
    </source>
</evidence>
<dbReference type="Pfam" id="PF02518">
    <property type="entry name" value="HATPase_c"/>
    <property type="match status" value="1"/>
</dbReference>
<dbReference type="Gene3D" id="1.20.120.160">
    <property type="entry name" value="HPT domain"/>
    <property type="match status" value="1"/>
</dbReference>
<dbReference type="InterPro" id="IPR035965">
    <property type="entry name" value="PAS-like_dom_sf"/>
</dbReference>
<evidence type="ECO:0000256" key="7">
    <source>
        <dbReference type="ARBA" id="ARBA00022692"/>
    </source>
</evidence>
<dbReference type="InterPro" id="IPR001789">
    <property type="entry name" value="Sig_transdc_resp-reg_receiver"/>
</dbReference>
<evidence type="ECO:0000313" key="21">
    <source>
        <dbReference type="Proteomes" id="UP000078358"/>
    </source>
</evidence>
<feature type="transmembrane region" description="Helical" evidence="16">
    <location>
        <begin position="58"/>
        <end position="77"/>
    </location>
</feature>
<dbReference type="PATRIC" id="fig|1261658.3.peg.2114"/>
<evidence type="ECO:0000256" key="9">
    <source>
        <dbReference type="ARBA" id="ARBA00022840"/>
    </source>
</evidence>
<dbReference type="PROSITE" id="PS50110">
    <property type="entry name" value="RESPONSE_REGULATORY"/>
    <property type="match status" value="1"/>
</dbReference>
<evidence type="ECO:0000256" key="12">
    <source>
        <dbReference type="ARBA" id="ARBA00023136"/>
    </source>
</evidence>
<accession>A0A179CYX3</accession>
<dbReference type="InterPro" id="IPR040642">
    <property type="entry name" value="HKR_ArcB_TM"/>
</dbReference>
<dbReference type="InterPro" id="IPR008207">
    <property type="entry name" value="Sig_transdc_His_kin_Hpt_dom"/>
</dbReference>
<dbReference type="PROSITE" id="PS50109">
    <property type="entry name" value="HIS_KIN"/>
    <property type="match status" value="1"/>
</dbReference>
<feature type="modified residue" description="4-aspartylphosphate" evidence="14 15">
    <location>
        <position position="529"/>
    </location>
</feature>
<evidence type="ECO:0000313" key="20">
    <source>
        <dbReference type="EMBL" id="OAQ14757.1"/>
    </source>
</evidence>
<evidence type="ECO:0000256" key="13">
    <source>
        <dbReference type="PIRNR" id="PIRNR003182"/>
    </source>
</evidence>
<dbReference type="InterPro" id="IPR036890">
    <property type="entry name" value="HATPase_C_sf"/>
</dbReference>
<dbReference type="PIRSF" id="PIRSF003182">
    <property type="entry name" value="ArcB"/>
    <property type="match status" value="1"/>
</dbReference>
<dbReference type="InterPro" id="IPR036641">
    <property type="entry name" value="HPT_dom_sf"/>
</dbReference>
<feature type="domain" description="PAS" evidence="19">
    <location>
        <begin position="111"/>
        <end position="181"/>
    </location>
</feature>
<keyword evidence="4 13" id="KW-0997">Cell inner membrane</keyword>
<evidence type="ECO:0000259" key="17">
    <source>
        <dbReference type="PROSITE" id="PS50109"/>
    </source>
</evidence>
<keyword evidence="11 13" id="KW-0902">Two-component regulatory system</keyword>
<feature type="modified residue" description="Phosphohistidine; by autocatalysis" evidence="14">
    <location>
        <position position="250"/>
    </location>
</feature>
<dbReference type="AlphaFoldDB" id="A0A179CYX3"/>
<dbReference type="Pfam" id="PF00072">
    <property type="entry name" value="Response_reg"/>
    <property type="match status" value="1"/>
</dbReference>
<dbReference type="InterPro" id="IPR003661">
    <property type="entry name" value="HisK_dim/P_dom"/>
</dbReference>
<dbReference type="GO" id="GO:0000155">
    <property type="term" value="F:phosphorelay sensor kinase activity"/>
    <property type="evidence" value="ECO:0007669"/>
    <property type="project" value="UniProtKB-UniRule"/>
</dbReference>
<keyword evidence="13" id="KW-0547">Nucleotide-binding</keyword>
<evidence type="ECO:0000256" key="2">
    <source>
        <dbReference type="ARBA" id="ARBA00004429"/>
    </source>
</evidence>
<dbReference type="SUPFAM" id="SSF47226">
    <property type="entry name" value="Histidine-containing phosphotransfer domain, HPT domain"/>
    <property type="match status" value="1"/>
</dbReference>
<dbReference type="RefSeq" id="WP_015432744.1">
    <property type="nucleotide sequence ID" value="NZ_JACI01000002.1"/>
</dbReference>
<dbReference type="InterPro" id="IPR000014">
    <property type="entry name" value="PAS"/>
</dbReference>
<dbReference type="Gene3D" id="3.30.450.20">
    <property type="entry name" value="PAS domain"/>
    <property type="match status" value="1"/>
</dbReference>
<dbReference type="SUPFAM" id="SSF47384">
    <property type="entry name" value="Homodimeric domain of signal transducing histidine kinase"/>
    <property type="match status" value="1"/>
</dbReference>
<keyword evidence="9 13" id="KW-0067">ATP-binding</keyword>
<feature type="domain" description="Response regulatory" evidence="18">
    <location>
        <begin position="480"/>
        <end position="599"/>
    </location>
</feature>
<dbReference type="InterPro" id="IPR004358">
    <property type="entry name" value="Sig_transdc_His_kin-like_C"/>
</dbReference>
<feature type="transmembrane region" description="Helical" evidence="16">
    <location>
        <begin position="24"/>
        <end position="46"/>
    </location>
</feature>
<dbReference type="InterPro" id="IPR014409">
    <property type="entry name" value="Sig_transdc_His_kin_hyb_ArcB"/>
</dbReference>
<dbReference type="SUPFAM" id="SSF55874">
    <property type="entry name" value="ATPase domain of HSP90 chaperone/DNA topoisomerase II/histidine kinase"/>
    <property type="match status" value="1"/>
</dbReference>
<dbReference type="GO" id="GO:0005886">
    <property type="term" value="C:plasma membrane"/>
    <property type="evidence" value="ECO:0007669"/>
    <property type="project" value="UniProtKB-SubCell"/>
</dbReference>
<dbReference type="EC" id="2.7.13.3" evidence="13"/>
<dbReference type="EMBL" id="JACI01000002">
    <property type="protein sequence ID" value="OAQ14757.1"/>
    <property type="molecule type" value="Genomic_DNA"/>
</dbReference>
<dbReference type="InterPro" id="IPR013656">
    <property type="entry name" value="PAS_4"/>
</dbReference>
<keyword evidence="13" id="KW-0804">Transcription</keyword>
<keyword evidence="10 16" id="KW-1133">Transmembrane helix</keyword>
<dbReference type="SMART" id="SM00387">
    <property type="entry name" value="HATPase_c"/>
    <property type="match status" value="1"/>
</dbReference>
<dbReference type="Pfam" id="PF00512">
    <property type="entry name" value="HisKA"/>
    <property type="match status" value="1"/>
</dbReference>
<dbReference type="SMART" id="SM00448">
    <property type="entry name" value="REC"/>
    <property type="match status" value="1"/>
</dbReference>
<keyword evidence="13" id="KW-0805">Transcription regulation</keyword>
<evidence type="ECO:0000256" key="10">
    <source>
        <dbReference type="ARBA" id="ARBA00022989"/>
    </source>
</evidence>
<feature type="domain" description="Histidine kinase" evidence="17">
    <location>
        <begin position="247"/>
        <end position="465"/>
    </location>
</feature>
<evidence type="ECO:0000256" key="6">
    <source>
        <dbReference type="ARBA" id="ARBA00022679"/>
    </source>
</evidence>
<name>A0A179CYX3_BIBTR</name>
<sequence length="742" mass="84537">MKSIKQYAQDYVNWVLRLGKVRSAMWGFVFISSFAIILQCCLSFLFTGHIPAKDIIRSMVFGLCSAPFVIYFFNLIVEKLERSRARLEKSLDELSILREADARLNVELEQQAEFLRSFFDASPDLIFYRDGEGRYLGCNHAMEILTGKSKQEILCCTPQELFTPENAKLMTDTDRDTLKTNTVLTYEQWIRFPNDKLACFEIRKVPYYDRITDRHCIMGFGRDITERKRYQEVIEKNSRDKTRLMATISHELRTPLNGIIGLSRILLEGELSNQQREYLKTINVSAVSLGHIFSDIIDLEKIDSRRIELFKTEVEFSQIISNISHFANLMAEQKKLKFHIACADDLPEFIVVDNARLSQILWNLVSNAVKFTPAGGSVFLNVVRYDQDHFGFILHDTGIGIAKHEQRKIFAMFYQAESADQRKAAGSGIGLAISKRIARLMGGDITVESELGKGSTFTLTIQANIADGTQNVKIKPHSLKVLLVEDIEVNVVVAKAMLDKFGCEVDVAMTGAEAYEKFAQNSYDLILLDIQLPDTTGFEIAQNLRQRYEQGEVDYLPLLVSLTANIIQTKEEYQQQGMDDVLRKPLSIEALSECLNYYFGEEFWENTAEKAPLASEQLSLDAIFDERLLGELIEVMGKEGVLANFQLFSKLMPDYVNSLEHNLKVWQETGDEKRRKQTADEAHKIKGALASVGLTKLQAIAQLAQTDNGENWQQGINDWVTQIVTQWRTDLESAIQWVTKME</sequence>
<dbReference type="CDD" id="cd00130">
    <property type="entry name" value="PAS"/>
    <property type="match status" value="1"/>
</dbReference>
<evidence type="ECO:0000256" key="11">
    <source>
        <dbReference type="ARBA" id="ARBA00023012"/>
    </source>
</evidence>
<dbReference type="Pfam" id="PF18415">
    <property type="entry name" value="HKR_ArcB_TM"/>
    <property type="match status" value="1"/>
</dbReference>
<dbReference type="FunFam" id="3.30.565.10:FF:000010">
    <property type="entry name" value="Sensor histidine kinase RcsC"/>
    <property type="match status" value="1"/>
</dbReference>
<dbReference type="Proteomes" id="UP000078358">
    <property type="component" value="Unassembled WGS sequence"/>
</dbReference>
<dbReference type="InterPro" id="IPR005467">
    <property type="entry name" value="His_kinase_dom"/>
</dbReference>
<dbReference type="Gene3D" id="3.30.565.10">
    <property type="entry name" value="Histidine kinase-like ATPase, C-terminal domain"/>
    <property type="match status" value="1"/>
</dbReference>
<comment type="caution">
    <text evidence="20">The sequence shown here is derived from an EMBL/GenBank/DDBJ whole genome shotgun (WGS) entry which is preliminary data.</text>
</comment>
<proteinExistence type="predicted"/>
<keyword evidence="5 14" id="KW-0597">Phosphoprotein</keyword>
<protein>
    <recommendedName>
        <fullName evidence="13">Aerobic respiration control sensor protein</fullName>
        <ecNumber evidence="13">2.7.13.3</ecNumber>
    </recommendedName>
</protein>
<dbReference type="PANTHER" id="PTHR43047">
    <property type="entry name" value="TWO-COMPONENT HISTIDINE PROTEIN KINASE"/>
    <property type="match status" value="1"/>
</dbReference>